<dbReference type="SUPFAM" id="SSF56752">
    <property type="entry name" value="D-aminoacid aminotransferase-like PLP-dependent enzymes"/>
    <property type="match status" value="1"/>
</dbReference>
<dbReference type="GO" id="GO:0009082">
    <property type="term" value="P:branched-chain amino acid biosynthetic process"/>
    <property type="evidence" value="ECO:0007669"/>
    <property type="project" value="UniProtKB-KW"/>
</dbReference>
<evidence type="ECO:0000313" key="8">
    <source>
        <dbReference type="Proteomes" id="UP001190700"/>
    </source>
</evidence>
<evidence type="ECO:0000313" key="7">
    <source>
        <dbReference type="EMBL" id="KAK3255824.1"/>
    </source>
</evidence>
<evidence type="ECO:0000256" key="2">
    <source>
        <dbReference type="ARBA" id="ARBA00009320"/>
    </source>
</evidence>
<reference evidence="7 8" key="1">
    <citation type="journal article" date="2015" name="Genome Biol. Evol.">
        <title>Comparative Genomics of a Bacterivorous Green Alga Reveals Evolutionary Causalities and Consequences of Phago-Mixotrophic Mode of Nutrition.</title>
        <authorList>
            <person name="Burns J.A."/>
            <person name="Paasch A."/>
            <person name="Narechania A."/>
            <person name="Kim E."/>
        </authorList>
    </citation>
    <scope>NUCLEOTIDE SEQUENCE [LARGE SCALE GENOMIC DNA]</scope>
    <source>
        <strain evidence="7 8">PLY_AMNH</strain>
    </source>
</reference>
<evidence type="ECO:0000256" key="6">
    <source>
        <dbReference type="SAM" id="MobiDB-lite"/>
    </source>
</evidence>
<keyword evidence="8" id="KW-1185">Reference proteome</keyword>
<protein>
    <recommendedName>
        <fullName evidence="9">Branched-chain-amino-acid aminotransferase</fullName>
    </recommendedName>
</protein>
<feature type="non-terminal residue" evidence="7">
    <location>
        <position position="1"/>
    </location>
</feature>
<keyword evidence="3" id="KW-0028">Amino-acid biosynthesis</keyword>
<dbReference type="GO" id="GO:0004084">
    <property type="term" value="F:branched-chain-amino-acid transaminase activity"/>
    <property type="evidence" value="ECO:0007669"/>
    <property type="project" value="InterPro"/>
</dbReference>
<comment type="cofactor">
    <cofactor evidence="1">
        <name>pyridoxal 5'-phosphate</name>
        <dbReference type="ChEBI" id="CHEBI:597326"/>
    </cofactor>
</comment>
<organism evidence="7 8">
    <name type="scientific">Cymbomonas tetramitiformis</name>
    <dbReference type="NCBI Taxonomy" id="36881"/>
    <lineage>
        <taxon>Eukaryota</taxon>
        <taxon>Viridiplantae</taxon>
        <taxon>Chlorophyta</taxon>
        <taxon>Pyramimonadophyceae</taxon>
        <taxon>Pyramimonadales</taxon>
        <taxon>Pyramimonadaceae</taxon>
        <taxon>Cymbomonas</taxon>
    </lineage>
</organism>
<dbReference type="InterPro" id="IPR001544">
    <property type="entry name" value="Aminotrans_IV"/>
</dbReference>
<dbReference type="InterPro" id="IPR005786">
    <property type="entry name" value="B_amino_transII"/>
</dbReference>
<feature type="region of interest" description="Disordered" evidence="6">
    <location>
        <begin position="43"/>
        <end position="73"/>
    </location>
</feature>
<dbReference type="PANTHER" id="PTHR11825">
    <property type="entry name" value="SUBGROUP IIII AMINOTRANSFERASE"/>
    <property type="match status" value="1"/>
</dbReference>
<evidence type="ECO:0008006" key="9">
    <source>
        <dbReference type="Google" id="ProtNLM"/>
    </source>
</evidence>
<evidence type="ECO:0000256" key="5">
    <source>
        <dbReference type="ARBA" id="ARBA00023304"/>
    </source>
</evidence>
<dbReference type="InterPro" id="IPR043132">
    <property type="entry name" value="BCAT-like_C"/>
</dbReference>
<dbReference type="GO" id="GO:0008652">
    <property type="term" value="P:amino acid biosynthetic process"/>
    <property type="evidence" value="ECO:0007669"/>
    <property type="project" value="UniProtKB-KW"/>
</dbReference>
<dbReference type="InterPro" id="IPR036038">
    <property type="entry name" value="Aminotransferase-like"/>
</dbReference>
<proteinExistence type="inferred from homology"/>
<sequence length="255" mass="26639">LADGGLMPGLADVLHMEQLMIPTLMPDLADGLADDGLMPGLADGNHMPGLTDDTLTSGLADDTPHGSGLADDGLMPGLADGTSCQVGGNYAATIVPQVSAAQAHGCAQVLYTLPLGEGDENVFVSESGAMNLFFLLTKTDGTEELVSPPLDGTILPGVTRDSILTLCHEWGLEVNERGLSLAELKLAHQEGRLKEVFGSGTACVIQPVNCLKRADGTVLDIPFDVSSENTLIAKLLKGIKEIQYGVVEHPWSVVV</sequence>
<comment type="caution">
    <text evidence="7">The sequence shown here is derived from an EMBL/GenBank/DDBJ whole genome shotgun (WGS) entry which is preliminary data.</text>
</comment>
<dbReference type="PANTHER" id="PTHR11825:SF44">
    <property type="entry name" value="BRANCHED-CHAIN-AMINO-ACID AMINOTRANSFERASE"/>
    <property type="match status" value="1"/>
</dbReference>
<evidence type="ECO:0000256" key="1">
    <source>
        <dbReference type="ARBA" id="ARBA00001933"/>
    </source>
</evidence>
<dbReference type="Pfam" id="PF01063">
    <property type="entry name" value="Aminotran_4"/>
    <property type="match status" value="1"/>
</dbReference>
<evidence type="ECO:0000256" key="3">
    <source>
        <dbReference type="ARBA" id="ARBA00022605"/>
    </source>
</evidence>
<dbReference type="Gene3D" id="3.20.10.10">
    <property type="entry name" value="D-amino Acid Aminotransferase, subunit A, domain 2"/>
    <property type="match status" value="1"/>
</dbReference>
<dbReference type="Proteomes" id="UP001190700">
    <property type="component" value="Unassembled WGS sequence"/>
</dbReference>
<keyword evidence="5" id="KW-0100">Branched-chain amino acid biosynthesis</keyword>
<evidence type="ECO:0000256" key="4">
    <source>
        <dbReference type="ARBA" id="ARBA00022898"/>
    </source>
</evidence>
<name>A0AAE0FA47_9CHLO</name>
<accession>A0AAE0FA47</accession>
<dbReference type="AlphaFoldDB" id="A0AAE0FA47"/>
<dbReference type="EMBL" id="LGRX02022227">
    <property type="protein sequence ID" value="KAK3255824.1"/>
    <property type="molecule type" value="Genomic_DNA"/>
</dbReference>
<gene>
    <name evidence="7" type="ORF">CYMTET_35015</name>
</gene>
<comment type="similarity">
    <text evidence="2">Belongs to the class-IV pyridoxal-phosphate-dependent aminotransferase family.</text>
</comment>
<keyword evidence="4" id="KW-0663">Pyridoxal phosphate</keyword>